<accession>A0A822Y1E3</accession>
<evidence type="ECO:0000259" key="2">
    <source>
        <dbReference type="Pfam" id="PF13839"/>
    </source>
</evidence>
<dbReference type="PANTHER" id="PTHR32285:SF14">
    <property type="entry name" value="PROTEIN PMR5"/>
    <property type="match status" value="1"/>
</dbReference>
<organism evidence="3 4">
    <name type="scientific">Nelumbo nucifera</name>
    <name type="common">Sacred lotus</name>
    <dbReference type="NCBI Taxonomy" id="4432"/>
    <lineage>
        <taxon>Eukaryota</taxon>
        <taxon>Viridiplantae</taxon>
        <taxon>Streptophyta</taxon>
        <taxon>Embryophyta</taxon>
        <taxon>Tracheophyta</taxon>
        <taxon>Spermatophyta</taxon>
        <taxon>Magnoliopsida</taxon>
        <taxon>Proteales</taxon>
        <taxon>Nelumbonaceae</taxon>
        <taxon>Nelumbo</taxon>
    </lineage>
</organism>
<dbReference type="Proteomes" id="UP000607653">
    <property type="component" value="Unassembled WGS sequence"/>
</dbReference>
<protein>
    <recommendedName>
        <fullName evidence="2">Trichome birefringence-like C-terminal domain-containing protein</fullName>
    </recommendedName>
</protein>
<feature type="domain" description="Trichome birefringence-like C-terminal" evidence="2">
    <location>
        <begin position="25"/>
        <end position="90"/>
    </location>
</feature>
<dbReference type="InterPro" id="IPR026057">
    <property type="entry name" value="TBL_C"/>
</dbReference>
<dbReference type="EMBL" id="DUZY01000002">
    <property type="protein sequence ID" value="DAD25803.1"/>
    <property type="molecule type" value="Genomic_DNA"/>
</dbReference>
<proteinExistence type="inferred from homology"/>
<reference evidence="3 4" key="1">
    <citation type="journal article" date="2020" name="Mol. Biol. Evol.">
        <title>Distinct Expression and Methylation Patterns for Genes with Different Fates following a Single Whole-Genome Duplication in Flowering Plants.</title>
        <authorList>
            <person name="Shi T."/>
            <person name="Rahmani R.S."/>
            <person name="Gugger P.F."/>
            <person name="Wang M."/>
            <person name="Li H."/>
            <person name="Zhang Y."/>
            <person name="Li Z."/>
            <person name="Wang Q."/>
            <person name="Van de Peer Y."/>
            <person name="Marchal K."/>
            <person name="Chen J."/>
        </authorList>
    </citation>
    <scope>NUCLEOTIDE SEQUENCE [LARGE SCALE GENOMIC DNA]</scope>
    <source>
        <tissue evidence="3">Leaf</tissue>
    </source>
</reference>
<name>A0A822Y1E3_NELNU</name>
<keyword evidence="4" id="KW-1185">Reference proteome</keyword>
<dbReference type="Pfam" id="PF13839">
    <property type="entry name" value="PC-Esterase"/>
    <property type="match status" value="1"/>
</dbReference>
<evidence type="ECO:0000313" key="3">
    <source>
        <dbReference type="EMBL" id="DAD25803.1"/>
    </source>
</evidence>
<comment type="similarity">
    <text evidence="1">Belongs to the PC-esterase family. TBL subfamily.</text>
</comment>
<gene>
    <name evidence="3" type="ORF">HUJ06_027271</name>
</gene>
<evidence type="ECO:0000313" key="4">
    <source>
        <dbReference type="Proteomes" id="UP000607653"/>
    </source>
</evidence>
<sequence>MYDRQDTITRSVVGSLSIVSSPGCRFNALDFLVRMRGKTVMFVGDSLGRNQWQSLICMISTAVPRLPTQLVKGHLLSTFKFMEYGVSIVLQSSISGGHRCVGEENSEARGHFW</sequence>
<dbReference type="AlphaFoldDB" id="A0A822Y1E3"/>
<dbReference type="InterPro" id="IPR029962">
    <property type="entry name" value="TBL"/>
</dbReference>
<comment type="caution">
    <text evidence="3">The sequence shown here is derived from an EMBL/GenBank/DDBJ whole genome shotgun (WGS) entry which is preliminary data.</text>
</comment>
<evidence type="ECO:0000256" key="1">
    <source>
        <dbReference type="ARBA" id="ARBA00007727"/>
    </source>
</evidence>
<dbReference type="PANTHER" id="PTHR32285">
    <property type="entry name" value="PROTEIN TRICHOME BIREFRINGENCE-LIKE 9-RELATED"/>
    <property type="match status" value="1"/>
</dbReference>
<dbReference type="GO" id="GO:0016413">
    <property type="term" value="F:O-acetyltransferase activity"/>
    <property type="evidence" value="ECO:0007669"/>
    <property type="project" value="InterPro"/>
</dbReference>